<dbReference type="OrthoDB" id="977752at2"/>
<keyword evidence="2" id="KW-0812">Transmembrane</keyword>
<keyword evidence="1" id="KW-0378">Hydrolase</keyword>
<proteinExistence type="predicted"/>
<comment type="caution">
    <text evidence="4">The sequence shown here is derived from an EMBL/GenBank/DDBJ whole genome shotgun (WGS) entry which is preliminary data.</text>
</comment>
<dbReference type="SMART" id="SM00047">
    <property type="entry name" value="LYZ2"/>
    <property type="match status" value="1"/>
</dbReference>
<gene>
    <name evidence="4" type="ORF">QI30_00485</name>
</gene>
<keyword evidence="2" id="KW-1133">Transmembrane helix</keyword>
<sequence length="256" mass="28930">MKKRKSWIKWIIGLIIASILLATCAVIAIIQIFDAAKTTLPDPTNQQQVREKFIGEIGEVAREVAAEHDLYASVMIAQASLESHFGTSGLGSEPNYNLYGIKGKYDNQSVKMKTQEDDGKGNMSTIKADFRKYPDYHASMEDYAALLAKGTSWNKDIYADTFKTNARTYQEATEALTGSYATDSNYAEKLNALIEQYDLEAYDTSATKKIVRAKFFDNVEDIAKEYNISETLIRQWNHLTTNELKKEDKVILYISQ</sequence>
<dbReference type="PANTHER" id="PTHR33308">
    <property type="entry name" value="PEPTIDOGLYCAN HYDROLASE FLGJ"/>
    <property type="match status" value="1"/>
</dbReference>
<organism evidence="4 5">
    <name type="scientific">Candidatus Kurthia intestinigallinarum</name>
    <dbReference type="NCBI Taxonomy" id="1562256"/>
    <lineage>
        <taxon>Bacteria</taxon>
        <taxon>Bacillati</taxon>
        <taxon>Bacillota</taxon>
        <taxon>Bacilli</taxon>
        <taxon>Bacillales</taxon>
        <taxon>Caryophanaceae</taxon>
        <taxon>Kurthia</taxon>
    </lineage>
</organism>
<dbReference type="Pfam" id="PF01832">
    <property type="entry name" value="Glucosaminidase"/>
    <property type="match status" value="1"/>
</dbReference>
<dbReference type="EMBL" id="JTFC01000003">
    <property type="protein sequence ID" value="RUS58384.1"/>
    <property type="molecule type" value="Genomic_DNA"/>
</dbReference>
<reference evidence="4 5" key="1">
    <citation type="submission" date="2014-11" db="EMBL/GenBank/DDBJ databases">
        <title>Genome sequence and analysis of novel Kurthia sp.</title>
        <authorList>
            <person name="Lawson J.N."/>
            <person name="Gonzalez J.E."/>
            <person name="Rinauldi L."/>
            <person name="Xuan Z."/>
            <person name="Firman A."/>
            <person name="Shaddox L."/>
            <person name="Trudeau A."/>
            <person name="Shah S."/>
            <person name="Reiman D."/>
        </authorList>
    </citation>
    <scope>NUCLEOTIDE SEQUENCE [LARGE SCALE GENOMIC DNA]</scope>
    <source>
        <strain evidence="4 5">3B1D</strain>
    </source>
</reference>
<evidence type="ECO:0000259" key="3">
    <source>
        <dbReference type="SMART" id="SM00047"/>
    </source>
</evidence>
<accession>A0A433RYM6</accession>
<feature type="domain" description="Mannosyl-glycoprotein endo-beta-N-acetylglucosamidase-like" evidence="3">
    <location>
        <begin position="37"/>
        <end position="203"/>
    </location>
</feature>
<dbReference type="InterPro" id="IPR051056">
    <property type="entry name" value="Glycosyl_Hydrolase_73"/>
</dbReference>
<evidence type="ECO:0000256" key="2">
    <source>
        <dbReference type="SAM" id="Phobius"/>
    </source>
</evidence>
<dbReference type="AlphaFoldDB" id="A0A433RYM6"/>
<feature type="transmembrane region" description="Helical" evidence="2">
    <location>
        <begin position="7"/>
        <end position="33"/>
    </location>
</feature>
<dbReference type="GO" id="GO:0004040">
    <property type="term" value="F:amidase activity"/>
    <property type="evidence" value="ECO:0007669"/>
    <property type="project" value="InterPro"/>
</dbReference>
<dbReference type="Gene3D" id="1.10.530.10">
    <property type="match status" value="1"/>
</dbReference>
<evidence type="ECO:0000313" key="5">
    <source>
        <dbReference type="Proteomes" id="UP000288623"/>
    </source>
</evidence>
<dbReference type="InterPro" id="IPR002901">
    <property type="entry name" value="MGlyc_endo_b_GlcNAc-like_dom"/>
</dbReference>
<evidence type="ECO:0000256" key="1">
    <source>
        <dbReference type="ARBA" id="ARBA00022801"/>
    </source>
</evidence>
<dbReference type="PANTHER" id="PTHR33308:SF9">
    <property type="entry name" value="PEPTIDOGLYCAN HYDROLASE FLGJ"/>
    <property type="match status" value="1"/>
</dbReference>
<keyword evidence="2" id="KW-0472">Membrane</keyword>
<evidence type="ECO:0000313" key="4">
    <source>
        <dbReference type="EMBL" id="RUS58384.1"/>
    </source>
</evidence>
<protein>
    <submittedName>
        <fullName evidence="4">Autolysin</fullName>
    </submittedName>
</protein>
<name>A0A433RYM6_9BACL</name>
<dbReference type="Gene3D" id="4.10.80.30">
    <property type="entry name" value="DNA polymerase, domain 6"/>
    <property type="match status" value="1"/>
</dbReference>
<dbReference type="RefSeq" id="WP_126989008.1">
    <property type="nucleotide sequence ID" value="NZ_JTFC01000003.1"/>
</dbReference>
<keyword evidence="5" id="KW-1185">Reference proteome</keyword>
<dbReference type="Proteomes" id="UP000288623">
    <property type="component" value="Unassembled WGS sequence"/>
</dbReference>